<evidence type="ECO:0000256" key="1">
    <source>
        <dbReference type="ARBA" id="ARBA00022603"/>
    </source>
</evidence>
<dbReference type="SUPFAM" id="SSF46785">
    <property type="entry name" value="Winged helix' DNA-binding domain"/>
    <property type="match status" value="1"/>
</dbReference>
<dbReference type="InterPro" id="IPR036390">
    <property type="entry name" value="WH_DNA-bd_sf"/>
</dbReference>
<dbReference type="GO" id="GO:0032259">
    <property type="term" value="P:methylation"/>
    <property type="evidence" value="ECO:0007669"/>
    <property type="project" value="UniProtKB-KW"/>
</dbReference>
<proteinExistence type="predicted"/>
<dbReference type="GeneID" id="120256256"/>
<name>A0AB40AXY4_DIOCR</name>
<accession>A0AB40AXY4</accession>
<sequence>MEEILAFSDAMDLGCGIALPMMMKAMIELDVLETMAAAGSGALLSPEEIASKIQTSNPDANEVLDRMLRFLAAHKVMTCEVVVGEEDGKSKRRYGLAPVCKFFTKDEDGVSLAPFMLVHLSKAWADTWYFIIGVMRIV</sequence>
<dbReference type="GO" id="GO:0046983">
    <property type="term" value="F:protein dimerization activity"/>
    <property type="evidence" value="ECO:0007669"/>
    <property type="project" value="InterPro"/>
</dbReference>
<keyword evidence="1" id="KW-0489">Methyltransferase</keyword>
<dbReference type="GO" id="GO:0008168">
    <property type="term" value="F:methyltransferase activity"/>
    <property type="evidence" value="ECO:0007669"/>
    <property type="project" value="UniProtKB-KW"/>
</dbReference>
<dbReference type="FunFam" id="1.10.10.10:FF:000357">
    <property type="entry name" value="Caffeic acid 3-O-methyltransferase"/>
    <property type="match status" value="1"/>
</dbReference>
<keyword evidence="3" id="KW-0949">S-adenosyl-L-methionine</keyword>
<protein>
    <submittedName>
        <fullName evidence="6">Caffeic acid 3-O-methyltransferase-like</fullName>
    </submittedName>
</protein>
<evidence type="ECO:0000259" key="4">
    <source>
        <dbReference type="Pfam" id="PF08100"/>
    </source>
</evidence>
<dbReference type="InterPro" id="IPR012967">
    <property type="entry name" value="COMT_dimerisation"/>
</dbReference>
<dbReference type="PANTHER" id="PTHR11746">
    <property type="entry name" value="O-METHYLTRANSFERASE"/>
    <property type="match status" value="1"/>
</dbReference>
<evidence type="ECO:0000313" key="6">
    <source>
        <dbReference type="RefSeq" id="XP_039119912.1"/>
    </source>
</evidence>
<dbReference type="InterPro" id="IPR016461">
    <property type="entry name" value="COMT-like"/>
</dbReference>
<dbReference type="Gene3D" id="1.10.10.10">
    <property type="entry name" value="Winged helix-like DNA-binding domain superfamily/Winged helix DNA-binding domain"/>
    <property type="match status" value="1"/>
</dbReference>
<evidence type="ECO:0000256" key="3">
    <source>
        <dbReference type="ARBA" id="ARBA00022691"/>
    </source>
</evidence>
<dbReference type="Proteomes" id="UP001515500">
    <property type="component" value="Unplaced"/>
</dbReference>
<dbReference type="PROSITE" id="PS51683">
    <property type="entry name" value="SAM_OMT_II"/>
    <property type="match status" value="1"/>
</dbReference>
<evidence type="ECO:0000256" key="2">
    <source>
        <dbReference type="ARBA" id="ARBA00022679"/>
    </source>
</evidence>
<dbReference type="RefSeq" id="XP_039119912.1">
    <property type="nucleotide sequence ID" value="XM_039263978.1"/>
</dbReference>
<gene>
    <name evidence="6" type="primary">LOC120256256</name>
</gene>
<reference evidence="6" key="1">
    <citation type="submission" date="2025-08" db="UniProtKB">
        <authorList>
            <consortium name="RefSeq"/>
        </authorList>
    </citation>
    <scope>IDENTIFICATION</scope>
</reference>
<feature type="domain" description="O-methyltransferase dimerisation" evidence="4">
    <location>
        <begin position="11"/>
        <end position="106"/>
    </location>
</feature>
<keyword evidence="2" id="KW-0808">Transferase</keyword>
<dbReference type="InterPro" id="IPR036388">
    <property type="entry name" value="WH-like_DNA-bd_sf"/>
</dbReference>
<organism evidence="5 6">
    <name type="scientific">Dioscorea cayennensis subsp. rotundata</name>
    <name type="common">White Guinea yam</name>
    <name type="synonym">Dioscorea rotundata</name>
    <dbReference type="NCBI Taxonomy" id="55577"/>
    <lineage>
        <taxon>Eukaryota</taxon>
        <taxon>Viridiplantae</taxon>
        <taxon>Streptophyta</taxon>
        <taxon>Embryophyta</taxon>
        <taxon>Tracheophyta</taxon>
        <taxon>Spermatophyta</taxon>
        <taxon>Magnoliopsida</taxon>
        <taxon>Liliopsida</taxon>
        <taxon>Dioscoreales</taxon>
        <taxon>Dioscoreaceae</taxon>
        <taxon>Dioscorea</taxon>
    </lineage>
</organism>
<keyword evidence="5" id="KW-1185">Reference proteome</keyword>
<evidence type="ECO:0000313" key="5">
    <source>
        <dbReference type="Proteomes" id="UP001515500"/>
    </source>
</evidence>
<dbReference type="Pfam" id="PF08100">
    <property type="entry name" value="Dimerisation"/>
    <property type="match status" value="1"/>
</dbReference>
<dbReference type="AlphaFoldDB" id="A0AB40AXY4"/>